<evidence type="ECO:0000313" key="1">
    <source>
        <dbReference type="EMBL" id="OMJ74136.1"/>
    </source>
</evidence>
<organism evidence="1 2">
    <name type="scientific">Stentor coeruleus</name>
    <dbReference type="NCBI Taxonomy" id="5963"/>
    <lineage>
        <taxon>Eukaryota</taxon>
        <taxon>Sar</taxon>
        <taxon>Alveolata</taxon>
        <taxon>Ciliophora</taxon>
        <taxon>Postciliodesmatophora</taxon>
        <taxon>Heterotrichea</taxon>
        <taxon>Heterotrichida</taxon>
        <taxon>Stentoridae</taxon>
        <taxon>Stentor</taxon>
    </lineage>
</organism>
<dbReference type="GO" id="GO:0005829">
    <property type="term" value="C:cytosol"/>
    <property type="evidence" value="ECO:0007669"/>
    <property type="project" value="TreeGrafter"/>
</dbReference>
<reference evidence="1 2" key="1">
    <citation type="submission" date="2016-11" db="EMBL/GenBank/DDBJ databases">
        <title>The macronuclear genome of Stentor coeruleus: a giant cell with tiny introns.</title>
        <authorList>
            <person name="Slabodnick M."/>
            <person name="Ruby J.G."/>
            <person name="Reiff S.B."/>
            <person name="Swart E.C."/>
            <person name="Gosai S."/>
            <person name="Prabakaran S."/>
            <person name="Witkowska E."/>
            <person name="Larue G.E."/>
            <person name="Fisher S."/>
            <person name="Freeman R.M."/>
            <person name="Gunawardena J."/>
            <person name="Chu W."/>
            <person name="Stover N.A."/>
            <person name="Gregory B.D."/>
            <person name="Nowacki M."/>
            <person name="Derisi J."/>
            <person name="Roy S.W."/>
            <person name="Marshall W.F."/>
            <person name="Sood P."/>
        </authorList>
    </citation>
    <scope>NUCLEOTIDE SEQUENCE [LARGE SCALE GENOMIC DNA]</scope>
    <source>
        <strain evidence="1">WM001</strain>
    </source>
</reference>
<gene>
    <name evidence="1" type="ORF">SteCoe_27026</name>
</gene>
<dbReference type="SUPFAM" id="SSF52047">
    <property type="entry name" value="RNI-like"/>
    <property type="match status" value="1"/>
</dbReference>
<dbReference type="AlphaFoldDB" id="A0A1R2BBK8"/>
<sequence length="268" mass="30710">MGVCWTQDRELKPKENQKVGKLEISEEFRHTLLLTSKQLNPMEDNTRQLLSTYFEYHKPELDANITQLYIDALSCNTESLLQLNFSHYELSLRQVKFLGIVLAYCSEIQVLDLTSTGIENQGLKYITKAFPKIPTLVQISIRKNVFGFEGFQYFSKGIKYLQNLKSVDVSENQIGCEGIVCFAKNIGKCPEVKEIIMEEMGIDENVLEKVKQEIKCQKLEKIRLKGNLEVEGKEAEVLERNKDNSGKYFAEAEKSCLKTDESQELSEA</sequence>
<dbReference type="PANTHER" id="PTHR24113:SF15">
    <property type="entry name" value="NACHT DOMAIN-CONTAINING PROTEIN"/>
    <property type="match status" value="1"/>
</dbReference>
<dbReference type="GO" id="GO:0005634">
    <property type="term" value="C:nucleus"/>
    <property type="evidence" value="ECO:0007669"/>
    <property type="project" value="TreeGrafter"/>
</dbReference>
<dbReference type="Proteomes" id="UP000187209">
    <property type="component" value="Unassembled WGS sequence"/>
</dbReference>
<dbReference type="GO" id="GO:0005096">
    <property type="term" value="F:GTPase activator activity"/>
    <property type="evidence" value="ECO:0007669"/>
    <property type="project" value="InterPro"/>
</dbReference>
<dbReference type="PANTHER" id="PTHR24113">
    <property type="entry name" value="RAN GTPASE-ACTIVATING PROTEIN 1"/>
    <property type="match status" value="1"/>
</dbReference>
<keyword evidence="2" id="KW-1185">Reference proteome</keyword>
<dbReference type="GO" id="GO:0006913">
    <property type="term" value="P:nucleocytoplasmic transport"/>
    <property type="evidence" value="ECO:0007669"/>
    <property type="project" value="TreeGrafter"/>
</dbReference>
<dbReference type="OrthoDB" id="201274at2759"/>
<dbReference type="Pfam" id="PF13516">
    <property type="entry name" value="LRR_6"/>
    <property type="match status" value="2"/>
</dbReference>
<dbReference type="GO" id="GO:0048471">
    <property type="term" value="C:perinuclear region of cytoplasm"/>
    <property type="evidence" value="ECO:0007669"/>
    <property type="project" value="TreeGrafter"/>
</dbReference>
<dbReference type="EMBL" id="MPUH01000772">
    <property type="protein sequence ID" value="OMJ74136.1"/>
    <property type="molecule type" value="Genomic_DNA"/>
</dbReference>
<dbReference type="Gene3D" id="3.80.10.10">
    <property type="entry name" value="Ribonuclease Inhibitor"/>
    <property type="match status" value="1"/>
</dbReference>
<name>A0A1R2BBK8_9CILI</name>
<dbReference type="InterPro" id="IPR001611">
    <property type="entry name" value="Leu-rich_rpt"/>
</dbReference>
<proteinExistence type="predicted"/>
<comment type="caution">
    <text evidence="1">The sequence shown here is derived from an EMBL/GenBank/DDBJ whole genome shotgun (WGS) entry which is preliminary data.</text>
</comment>
<evidence type="ECO:0000313" key="2">
    <source>
        <dbReference type="Proteomes" id="UP000187209"/>
    </source>
</evidence>
<protein>
    <submittedName>
        <fullName evidence="1">Uncharacterized protein</fullName>
    </submittedName>
</protein>
<dbReference type="InterPro" id="IPR032675">
    <property type="entry name" value="LRR_dom_sf"/>
</dbReference>
<dbReference type="GO" id="GO:0031267">
    <property type="term" value="F:small GTPase binding"/>
    <property type="evidence" value="ECO:0007669"/>
    <property type="project" value="TreeGrafter"/>
</dbReference>
<dbReference type="InterPro" id="IPR027038">
    <property type="entry name" value="RanGap"/>
</dbReference>
<accession>A0A1R2BBK8</accession>